<keyword evidence="6 10" id="KW-0648">Protein biosynthesis</keyword>
<dbReference type="Pfam" id="PF08264">
    <property type="entry name" value="Anticodon_1"/>
    <property type="match status" value="1"/>
</dbReference>
<dbReference type="InterPro" id="IPR001412">
    <property type="entry name" value="aa-tRNA-synth_I_CS"/>
</dbReference>
<dbReference type="Gene3D" id="1.10.730.20">
    <property type="match status" value="1"/>
</dbReference>
<reference evidence="13 14" key="1">
    <citation type="submission" date="2022-10" db="EMBL/GenBank/DDBJ databases">
        <title>Luteolibacter flavescens strain MCCC 1K03193, whole genome shotgun sequencing project.</title>
        <authorList>
            <person name="Zhao G."/>
            <person name="Shen L."/>
        </authorList>
    </citation>
    <scope>NUCLEOTIDE SEQUENCE [LARGE SCALE GENOMIC DNA]</scope>
    <source>
        <strain evidence="13 14">MCCC 1K03193</strain>
    </source>
</reference>
<dbReference type="InterPro" id="IPR050081">
    <property type="entry name" value="Ile-tRNA_ligase"/>
</dbReference>
<comment type="catalytic activity">
    <reaction evidence="9 10">
        <text>tRNA(Ile) + L-isoleucine + ATP = L-isoleucyl-tRNA(Ile) + AMP + diphosphate</text>
        <dbReference type="Rhea" id="RHEA:11060"/>
        <dbReference type="Rhea" id="RHEA-COMP:9666"/>
        <dbReference type="Rhea" id="RHEA-COMP:9695"/>
        <dbReference type="ChEBI" id="CHEBI:30616"/>
        <dbReference type="ChEBI" id="CHEBI:33019"/>
        <dbReference type="ChEBI" id="CHEBI:58045"/>
        <dbReference type="ChEBI" id="CHEBI:78442"/>
        <dbReference type="ChEBI" id="CHEBI:78528"/>
        <dbReference type="ChEBI" id="CHEBI:456215"/>
        <dbReference type="EC" id="6.1.1.5"/>
    </reaction>
</comment>
<dbReference type="InterPro" id="IPR009008">
    <property type="entry name" value="Val/Leu/Ile-tRNA-synth_edit"/>
</dbReference>
<evidence type="ECO:0000256" key="8">
    <source>
        <dbReference type="ARBA" id="ARBA00025217"/>
    </source>
</evidence>
<evidence type="ECO:0000256" key="9">
    <source>
        <dbReference type="ARBA" id="ARBA00048359"/>
    </source>
</evidence>
<evidence type="ECO:0000256" key="4">
    <source>
        <dbReference type="ARBA" id="ARBA00022741"/>
    </source>
</evidence>
<comment type="domain">
    <text evidence="10">IleRS has two distinct active sites: one for aminoacylation and one for editing. The misactivated valine is translocated from the active site to the editing site, which sterically excludes the correctly activated isoleucine. The single editing site contains two valyl binding pockets, one specific for each substrate (Val-AMP or Val-tRNA(Ile)).</text>
</comment>
<dbReference type="PANTHER" id="PTHR42765:SF1">
    <property type="entry name" value="ISOLEUCINE--TRNA LIGASE, MITOCHONDRIAL"/>
    <property type="match status" value="1"/>
</dbReference>
<feature type="domain" description="Aminoacyl-tRNA synthetase class Ia" evidence="11">
    <location>
        <begin position="31"/>
        <end position="639"/>
    </location>
</feature>
<dbReference type="InterPro" id="IPR014729">
    <property type="entry name" value="Rossmann-like_a/b/a_fold"/>
</dbReference>
<evidence type="ECO:0000256" key="3">
    <source>
        <dbReference type="ARBA" id="ARBA00022598"/>
    </source>
</evidence>
<dbReference type="HAMAP" id="MF_02002">
    <property type="entry name" value="Ile_tRNA_synth_type1"/>
    <property type="match status" value="1"/>
</dbReference>
<evidence type="ECO:0000256" key="7">
    <source>
        <dbReference type="ARBA" id="ARBA00023146"/>
    </source>
</evidence>
<dbReference type="EC" id="6.1.1.5" evidence="10"/>
<dbReference type="Gene3D" id="3.90.740.10">
    <property type="entry name" value="Valyl/Leucyl/Isoleucyl-tRNA synthetase, editing domain"/>
    <property type="match status" value="1"/>
</dbReference>
<dbReference type="GO" id="GO:0004822">
    <property type="term" value="F:isoleucine-tRNA ligase activity"/>
    <property type="evidence" value="ECO:0007669"/>
    <property type="project" value="UniProtKB-EC"/>
</dbReference>
<evidence type="ECO:0000259" key="12">
    <source>
        <dbReference type="Pfam" id="PF08264"/>
    </source>
</evidence>
<feature type="domain" description="Methionyl/Valyl/Leucyl/Isoleucyl-tRNA synthetase anticodon-binding" evidence="12">
    <location>
        <begin position="686"/>
        <end position="838"/>
    </location>
</feature>
<comment type="cofactor">
    <cofactor evidence="10">
        <name>Zn(2+)</name>
        <dbReference type="ChEBI" id="CHEBI:29105"/>
    </cofactor>
    <text evidence="10">Binds 1 zinc ion per subunit.</text>
</comment>
<dbReference type="Pfam" id="PF00133">
    <property type="entry name" value="tRNA-synt_1"/>
    <property type="match status" value="1"/>
</dbReference>
<dbReference type="RefSeq" id="WP_264503436.1">
    <property type="nucleotide sequence ID" value="NZ_JAPDDS010000018.1"/>
</dbReference>
<feature type="binding site" evidence="10">
    <location>
        <position position="902"/>
    </location>
    <ligand>
        <name>Zn(2+)</name>
        <dbReference type="ChEBI" id="CHEBI:29105"/>
    </ligand>
</feature>
<evidence type="ECO:0000256" key="5">
    <source>
        <dbReference type="ARBA" id="ARBA00022840"/>
    </source>
</evidence>
<accession>A0ABT3FW71</accession>
<comment type="subunit">
    <text evidence="10">Monomer.</text>
</comment>
<feature type="short sequence motif" description="'HIGH' region" evidence="10">
    <location>
        <begin position="63"/>
        <end position="73"/>
    </location>
</feature>
<dbReference type="InterPro" id="IPR033708">
    <property type="entry name" value="Anticodon_Ile_BEm"/>
</dbReference>
<keyword evidence="2 10" id="KW-0963">Cytoplasm</keyword>
<protein>
    <recommendedName>
        <fullName evidence="10">Isoleucine--tRNA ligase</fullName>
        <ecNumber evidence="10">6.1.1.5</ecNumber>
    </recommendedName>
    <alternativeName>
        <fullName evidence="10">Isoleucyl-tRNA synthetase</fullName>
        <shortName evidence="10">IleRS</shortName>
    </alternativeName>
</protein>
<feature type="binding site" evidence="10">
    <location>
        <position position="558"/>
    </location>
    <ligand>
        <name>L-isoleucyl-5'-AMP</name>
        <dbReference type="ChEBI" id="CHEBI:178002"/>
    </ligand>
</feature>
<feature type="binding site" evidence="10">
    <location>
        <position position="602"/>
    </location>
    <ligand>
        <name>ATP</name>
        <dbReference type="ChEBI" id="CHEBI:30616"/>
    </ligand>
</feature>
<proteinExistence type="inferred from homology"/>
<keyword evidence="5 10" id="KW-0067">ATP-binding</keyword>
<organism evidence="13 14">
    <name type="scientific">Luteolibacter flavescens</name>
    <dbReference type="NCBI Taxonomy" id="1859460"/>
    <lineage>
        <taxon>Bacteria</taxon>
        <taxon>Pseudomonadati</taxon>
        <taxon>Verrucomicrobiota</taxon>
        <taxon>Verrucomicrobiia</taxon>
        <taxon>Verrucomicrobiales</taxon>
        <taxon>Verrucomicrobiaceae</taxon>
        <taxon>Luteolibacter</taxon>
    </lineage>
</organism>
<dbReference type="NCBIfam" id="TIGR00392">
    <property type="entry name" value="ileS"/>
    <property type="match status" value="1"/>
</dbReference>
<dbReference type="EMBL" id="JAPDDS010000018">
    <property type="protein sequence ID" value="MCW1887481.1"/>
    <property type="molecule type" value="Genomic_DNA"/>
</dbReference>
<evidence type="ECO:0000313" key="13">
    <source>
        <dbReference type="EMBL" id="MCW1887481.1"/>
    </source>
</evidence>
<dbReference type="InterPro" id="IPR013155">
    <property type="entry name" value="M/V/L/I-tRNA-synth_anticd-bd"/>
</dbReference>
<evidence type="ECO:0000259" key="11">
    <source>
        <dbReference type="Pfam" id="PF00133"/>
    </source>
</evidence>
<keyword evidence="3 10" id="KW-0436">Ligase</keyword>
<keyword evidence="10" id="KW-0862">Zinc</keyword>
<evidence type="ECO:0000256" key="6">
    <source>
        <dbReference type="ARBA" id="ARBA00022917"/>
    </source>
</evidence>
<comment type="caution">
    <text evidence="13">The sequence shown here is derived from an EMBL/GenBank/DDBJ whole genome shotgun (WGS) entry which is preliminary data.</text>
</comment>
<name>A0ABT3FW71_9BACT</name>
<dbReference type="Gene3D" id="1.10.10.830">
    <property type="entry name" value="Ile-tRNA synthetase CP2 domain-like"/>
    <property type="match status" value="1"/>
</dbReference>
<evidence type="ECO:0000313" key="14">
    <source>
        <dbReference type="Proteomes" id="UP001207930"/>
    </source>
</evidence>
<dbReference type="SUPFAM" id="SSF50677">
    <property type="entry name" value="ValRS/IleRS/LeuRS editing domain"/>
    <property type="match status" value="1"/>
</dbReference>
<dbReference type="SUPFAM" id="SSF47323">
    <property type="entry name" value="Anticodon-binding domain of a subclass of class I aminoacyl-tRNA synthetases"/>
    <property type="match status" value="1"/>
</dbReference>
<feature type="binding site" evidence="10">
    <location>
        <position position="905"/>
    </location>
    <ligand>
        <name>Zn(2+)</name>
        <dbReference type="ChEBI" id="CHEBI:29105"/>
    </ligand>
</feature>
<keyword evidence="7 10" id="KW-0030">Aminoacyl-tRNA synthetase</keyword>
<gene>
    <name evidence="10 13" type="primary">ileS</name>
    <name evidence="13" type="ORF">OKA04_22285</name>
</gene>
<dbReference type="InterPro" id="IPR002300">
    <property type="entry name" value="aa-tRNA-synth_Ia"/>
</dbReference>
<feature type="binding site" evidence="10">
    <location>
        <position position="887"/>
    </location>
    <ligand>
        <name>Zn(2+)</name>
        <dbReference type="ChEBI" id="CHEBI:29105"/>
    </ligand>
</feature>
<comment type="subcellular location">
    <subcellularLocation>
        <location evidence="10">Cytoplasm</location>
    </subcellularLocation>
</comment>
<dbReference type="InterPro" id="IPR023585">
    <property type="entry name" value="Ile-tRNA-ligase_type1"/>
</dbReference>
<dbReference type="SUPFAM" id="SSF52374">
    <property type="entry name" value="Nucleotidylyl transferase"/>
    <property type="match status" value="1"/>
</dbReference>
<feature type="binding site" evidence="10">
    <location>
        <position position="890"/>
    </location>
    <ligand>
        <name>Zn(2+)</name>
        <dbReference type="ChEBI" id="CHEBI:29105"/>
    </ligand>
</feature>
<keyword evidence="4 10" id="KW-0547">Nucleotide-binding</keyword>
<comment type="similarity">
    <text evidence="1 10">Belongs to the class-I aminoacyl-tRNA synthetase family. IleS type 1 subfamily.</text>
</comment>
<keyword evidence="14" id="KW-1185">Reference proteome</keyword>
<dbReference type="PANTHER" id="PTHR42765">
    <property type="entry name" value="SOLEUCYL-TRNA SYNTHETASE"/>
    <property type="match status" value="1"/>
</dbReference>
<dbReference type="CDD" id="cd07960">
    <property type="entry name" value="Anticodon_Ia_Ile_BEm"/>
    <property type="match status" value="1"/>
</dbReference>
<keyword evidence="10" id="KW-0479">Metal-binding</keyword>
<dbReference type="PRINTS" id="PR00984">
    <property type="entry name" value="TRNASYNTHILE"/>
</dbReference>
<sequence length="915" mass="102520">MSSESQYKDTLLLPQTTFPMRGDLVDNEPKRLEIWEKQGLYQKILDRRRAQDAPTFILHDGPPFANGDVHMGTALNKVLKDLVVKSKTMAGYTAPFVPGWDCHGLPIEFKVVKQAAGLEPAEIRRRCTEFAEKFIDIQRGSFRRLGVFGDWENPYLTMAPGYEAEILRVFAKLVESGSVYQSKKPVQWSYGAQTALAEAEVEYQDKESTAIFVKFPMTPESSSKLGIGNAAMAIWTTTPWTLPANLGVAVHPEFTYEVSQFEGNGRREILIVVKELVAELEAKSGMRRTSVLKSMKGRELEHLEARHPFLDRTSKIILGQFVTTDTGTGAVHIAPGHGADDYVVGQQYGLGILSPVDDEGNFTADVGLPDLVGKHVFKSNEPIVELLEEKGVLLAKEVYRHSYPHCWRSKTPIIFRAVEQFFISLETLRGKALSEIDKVEWLPAWGRNRIYGTVEARPDWCISRQRTWGVPLPVFFDAENKAILSADVARKVADLVETQGTNVWFELSDEELAQKLGLPAGVKKCRDTLDVWIDSGCSHVAVLEKHSELHAPADLYLEATDQHRGWFQSSLMMSVAWRDVAPYKAVLTHGFVVDKDKKKISKSDAAKAGKPTDAAFFYNKYGADILRLWVSSVDWQSEVPFSEDLFKQVAEPYRRLRNTLRILLGNLDGFDPGMDRVAPSHLPLLDQWILEKLHAVVGECRKAYEQYEFRKVFNALNQFCSADLSAIYIDATKDRMYCDAKNSVRRRASQTAMYDIFTALAKLLAPILAYTADEAWEHATFTEGSVHEQDFPEPDAAFASGEATAKVNRLLEIKRTVQTAIEEQIQAKAFTKNNEASVTLVVPEGEAVYDLLRDRQFSTEFFIIADLDVSAGKKLSAKAAKTAYGMCPRCRRYEPLGASGLCARCESVVQTVSHA</sequence>
<dbReference type="InterPro" id="IPR002301">
    <property type="entry name" value="Ile-tRNA-ligase"/>
</dbReference>
<evidence type="ECO:0000256" key="2">
    <source>
        <dbReference type="ARBA" id="ARBA00022490"/>
    </source>
</evidence>
<dbReference type="InterPro" id="IPR009080">
    <property type="entry name" value="tRNAsynth_Ia_anticodon-bd"/>
</dbReference>
<dbReference type="Proteomes" id="UP001207930">
    <property type="component" value="Unassembled WGS sequence"/>
</dbReference>
<evidence type="ECO:0000256" key="1">
    <source>
        <dbReference type="ARBA" id="ARBA00006887"/>
    </source>
</evidence>
<dbReference type="PROSITE" id="PS00178">
    <property type="entry name" value="AA_TRNA_LIGASE_I"/>
    <property type="match status" value="1"/>
</dbReference>
<comment type="function">
    <text evidence="8 10">Catalyzes the attachment of isoleucine to tRNA(Ile). As IleRS can inadvertently accommodate and process structurally similar amino acids such as valine, to avoid such errors it has two additional distinct tRNA(Ile)-dependent editing activities. One activity is designated as 'pretransfer' editing and involves the hydrolysis of activated Val-AMP. The other activity is designated 'posttransfer' editing and involves deacylation of mischarged Val-tRNA(Ile).</text>
</comment>
<evidence type="ECO:0000256" key="10">
    <source>
        <dbReference type="HAMAP-Rule" id="MF_02002"/>
    </source>
</evidence>
<dbReference type="Gene3D" id="3.40.50.620">
    <property type="entry name" value="HUPs"/>
    <property type="match status" value="2"/>
</dbReference>
<feature type="short sequence motif" description="'KMSKS' region" evidence="10">
    <location>
        <begin position="599"/>
        <end position="603"/>
    </location>
</feature>